<evidence type="ECO:0000313" key="1">
    <source>
        <dbReference type="EMBL" id="KAG8232885.1"/>
    </source>
</evidence>
<dbReference type="PANTHER" id="PTHR20933:SF4">
    <property type="entry name" value="F-BOX INVOLVED IN POLYQ PATHOGENESIS, ISOFORM A"/>
    <property type="match status" value="1"/>
</dbReference>
<gene>
    <name evidence="1" type="ORF">J437_LFUL004755</name>
</gene>
<dbReference type="EMBL" id="KZ308665">
    <property type="protein sequence ID" value="KAG8232885.1"/>
    <property type="molecule type" value="Genomic_DNA"/>
</dbReference>
<sequence>MDEWMPRWNLAYFHRGYEVMFTQNFIGIGSSFLLPPFRDSVCNYLNSFVFVPRALARINDCLSKSGFVATFLGKMQQYKQKLIDISANEVHLPIPLTRAERDKGTPLLIQLSEEQFPFSSRFKKSARLPGLLRLVVVVVDLVSEHVMQVEWEKTQLQELDITATDLSTECLIDMLTRIPGLRFLSVGQLNGFNDSVLKAFMEMGNPRSLIALDLDSSDNLSDDALHRFLSRHGQQLHGLALSGMPHITDQLWQSVLPILNNAK</sequence>
<protein>
    <submittedName>
        <fullName evidence="1">Uncharacterized protein</fullName>
    </submittedName>
</protein>
<dbReference type="Gene3D" id="3.80.10.10">
    <property type="entry name" value="Ribonuclease Inhibitor"/>
    <property type="match status" value="1"/>
</dbReference>
<evidence type="ECO:0000313" key="2">
    <source>
        <dbReference type="Proteomes" id="UP000792457"/>
    </source>
</evidence>
<name>A0A8K0KDG5_LADFU</name>
<dbReference type="PANTHER" id="PTHR20933">
    <property type="entry name" value="F-BOX ONLY PROTEIN 33"/>
    <property type="match status" value="1"/>
</dbReference>
<organism evidence="1 2">
    <name type="scientific">Ladona fulva</name>
    <name type="common">Scarce chaser dragonfly</name>
    <name type="synonym">Libellula fulva</name>
    <dbReference type="NCBI Taxonomy" id="123851"/>
    <lineage>
        <taxon>Eukaryota</taxon>
        <taxon>Metazoa</taxon>
        <taxon>Ecdysozoa</taxon>
        <taxon>Arthropoda</taxon>
        <taxon>Hexapoda</taxon>
        <taxon>Insecta</taxon>
        <taxon>Pterygota</taxon>
        <taxon>Palaeoptera</taxon>
        <taxon>Odonata</taxon>
        <taxon>Epiprocta</taxon>
        <taxon>Anisoptera</taxon>
        <taxon>Libelluloidea</taxon>
        <taxon>Libellulidae</taxon>
        <taxon>Ladona</taxon>
    </lineage>
</organism>
<dbReference type="OrthoDB" id="3219396at2759"/>
<comment type="caution">
    <text evidence="1">The sequence shown here is derived from an EMBL/GenBank/DDBJ whole genome shotgun (WGS) entry which is preliminary data.</text>
</comment>
<reference evidence="1" key="2">
    <citation type="submission" date="2017-10" db="EMBL/GenBank/DDBJ databases">
        <title>Ladona fulva Genome sequencing and assembly.</title>
        <authorList>
            <person name="Murali S."/>
            <person name="Richards S."/>
            <person name="Bandaranaike D."/>
            <person name="Bellair M."/>
            <person name="Blankenburg K."/>
            <person name="Chao H."/>
            <person name="Dinh H."/>
            <person name="Doddapaneni H."/>
            <person name="Dugan-Rocha S."/>
            <person name="Elkadiri S."/>
            <person name="Gnanaolivu R."/>
            <person name="Hernandez B."/>
            <person name="Skinner E."/>
            <person name="Javaid M."/>
            <person name="Lee S."/>
            <person name="Li M."/>
            <person name="Ming W."/>
            <person name="Munidasa M."/>
            <person name="Muniz J."/>
            <person name="Nguyen L."/>
            <person name="Hughes D."/>
            <person name="Osuji N."/>
            <person name="Pu L.-L."/>
            <person name="Puazo M."/>
            <person name="Qu C."/>
            <person name="Quiroz J."/>
            <person name="Raj R."/>
            <person name="Weissenberger G."/>
            <person name="Xin Y."/>
            <person name="Zou X."/>
            <person name="Han Y."/>
            <person name="Worley K."/>
            <person name="Muzny D."/>
            <person name="Gibbs R."/>
        </authorList>
    </citation>
    <scope>NUCLEOTIDE SEQUENCE</scope>
    <source>
        <strain evidence="1">Sampled in the wild</strain>
    </source>
</reference>
<dbReference type="GO" id="GO:0031398">
    <property type="term" value="P:positive regulation of protein ubiquitination"/>
    <property type="evidence" value="ECO:0007669"/>
    <property type="project" value="TreeGrafter"/>
</dbReference>
<proteinExistence type="predicted"/>
<dbReference type="AlphaFoldDB" id="A0A8K0KDG5"/>
<keyword evidence="2" id="KW-1185">Reference proteome</keyword>
<reference evidence="1" key="1">
    <citation type="submission" date="2013-04" db="EMBL/GenBank/DDBJ databases">
        <authorList>
            <person name="Qu J."/>
            <person name="Murali S.C."/>
            <person name="Bandaranaike D."/>
            <person name="Bellair M."/>
            <person name="Blankenburg K."/>
            <person name="Chao H."/>
            <person name="Dinh H."/>
            <person name="Doddapaneni H."/>
            <person name="Downs B."/>
            <person name="Dugan-Rocha S."/>
            <person name="Elkadiri S."/>
            <person name="Gnanaolivu R.D."/>
            <person name="Hernandez B."/>
            <person name="Javaid M."/>
            <person name="Jayaseelan J.C."/>
            <person name="Lee S."/>
            <person name="Li M."/>
            <person name="Ming W."/>
            <person name="Munidasa M."/>
            <person name="Muniz J."/>
            <person name="Nguyen L."/>
            <person name="Ongeri F."/>
            <person name="Osuji N."/>
            <person name="Pu L.-L."/>
            <person name="Puazo M."/>
            <person name="Qu C."/>
            <person name="Quiroz J."/>
            <person name="Raj R."/>
            <person name="Weissenberger G."/>
            <person name="Xin Y."/>
            <person name="Zou X."/>
            <person name="Han Y."/>
            <person name="Richards S."/>
            <person name="Worley K."/>
            <person name="Muzny D."/>
            <person name="Gibbs R."/>
        </authorList>
    </citation>
    <scope>NUCLEOTIDE SEQUENCE</scope>
    <source>
        <strain evidence="1">Sampled in the wild</strain>
    </source>
</reference>
<dbReference type="InterPro" id="IPR032675">
    <property type="entry name" value="LRR_dom_sf"/>
</dbReference>
<dbReference type="SUPFAM" id="SSF52047">
    <property type="entry name" value="RNI-like"/>
    <property type="match status" value="1"/>
</dbReference>
<dbReference type="Proteomes" id="UP000792457">
    <property type="component" value="Unassembled WGS sequence"/>
</dbReference>
<accession>A0A8K0KDG5</accession>